<dbReference type="GO" id="GO:0006355">
    <property type="term" value="P:regulation of DNA-templated transcription"/>
    <property type="evidence" value="ECO:0007669"/>
    <property type="project" value="InterPro"/>
</dbReference>
<evidence type="ECO:0000259" key="7">
    <source>
        <dbReference type="PROSITE" id="PS50110"/>
    </source>
</evidence>
<accession>A0A1H7V357</accession>
<dbReference type="Pfam" id="PF00072">
    <property type="entry name" value="Response_reg"/>
    <property type="match status" value="1"/>
</dbReference>
<dbReference type="CDD" id="cd17535">
    <property type="entry name" value="REC_NarL-like"/>
    <property type="match status" value="1"/>
</dbReference>
<dbReference type="SMART" id="SM00421">
    <property type="entry name" value="HTH_LUXR"/>
    <property type="match status" value="1"/>
</dbReference>
<evidence type="ECO:0000256" key="2">
    <source>
        <dbReference type="ARBA" id="ARBA00023015"/>
    </source>
</evidence>
<dbReference type="InterPro" id="IPR001789">
    <property type="entry name" value="Sig_transdc_resp-reg_receiver"/>
</dbReference>
<dbReference type="RefSeq" id="WP_245816389.1">
    <property type="nucleotide sequence ID" value="NZ_FOAW01000020.1"/>
</dbReference>
<dbReference type="Proteomes" id="UP000198677">
    <property type="component" value="Unassembled WGS sequence"/>
</dbReference>
<dbReference type="Gene3D" id="3.40.50.2300">
    <property type="match status" value="1"/>
</dbReference>
<dbReference type="InterPro" id="IPR039420">
    <property type="entry name" value="WalR-like"/>
</dbReference>
<keyword evidence="9" id="KW-1185">Reference proteome</keyword>
<organism evidence="8 9">
    <name type="scientific">Rhodococcus maanshanensis</name>
    <dbReference type="NCBI Taxonomy" id="183556"/>
    <lineage>
        <taxon>Bacteria</taxon>
        <taxon>Bacillati</taxon>
        <taxon>Actinomycetota</taxon>
        <taxon>Actinomycetes</taxon>
        <taxon>Mycobacteriales</taxon>
        <taxon>Nocardiaceae</taxon>
        <taxon>Rhodococcus</taxon>
    </lineage>
</organism>
<keyword evidence="4" id="KW-0804">Transcription</keyword>
<keyword evidence="3 8" id="KW-0238">DNA-binding</keyword>
<dbReference type="PANTHER" id="PTHR43214">
    <property type="entry name" value="TWO-COMPONENT RESPONSE REGULATOR"/>
    <property type="match status" value="1"/>
</dbReference>
<dbReference type="EMBL" id="FOAW01000020">
    <property type="protein sequence ID" value="SEM03593.1"/>
    <property type="molecule type" value="Genomic_DNA"/>
</dbReference>
<dbReference type="GO" id="GO:0000160">
    <property type="term" value="P:phosphorelay signal transduction system"/>
    <property type="evidence" value="ECO:0007669"/>
    <property type="project" value="InterPro"/>
</dbReference>
<keyword evidence="2" id="KW-0805">Transcription regulation</keyword>
<dbReference type="SMART" id="SM00448">
    <property type="entry name" value="REC"/>
    <property type="match status" value="1"/>
</dbReference>
<keyword evidence="1 5" id="KW-0597">Phosphoprotein</keyword>
<feature type="modified residue" description="4-aspartylphosphate" evidence="5">
    <location>
        <position position="49"/>
    </location>
</feature>
<evidence type="ECO:0000256" key="4">
    <source>
        <dbReference type="ARBA" id="ARBA00023163"/>
    </source>
</evidence>
<reference evidence="9" key="1">
    <citation type="submission" date="2016-10" db="EMBL/GenBank/DDBJ databases">
        <authorList>
            <person name="Varghese N."/>
            <person name="Submissions S."/>
        </authorList>
    </citation>
    <scope>NUCLEOTIDE SEQUENCE [LARGE SCALE GENOMIC DNA]</scope>
    <source>
        <strain evidence="9">DSM 44675</strain>
    </source>
</reference>
<dbReference type="InterPro" id="IPR016032">
    <property type="entry name" value="Sig_transdc_resp-reg_C-effctor"/>
</dbReference>
<evidence type="ECO:0000256" key="3">
    <source>
        <dbReference type="ARBA" id="ARBA00023125"/>
    </source>
</evidence>
<evidence type="ECO:0000313" key="9">
    <source>
        <dbReference type="Proteomes" id="UP000198677"/>
    </source>
</evidence>
<dbReference type="InterPro" id="IPR058245">
    <property type="entry name" value="NreC/VraR/RcsB-like_REC"/>
</dbReference>
<dbReference type="Pfam" id="PF00196">
    <property type="entry name" value="GerE"/>
    <property type="match status" value="1"/>
</dbReference>
<evidence type="ECO:0000256" key="5">
    <source>
        <dbReference type="PROSITE-ProRule" id="PRU00169"/>
    </source>
</evidence>
<dbReference type="GO" id="GO:0003677">
    <property type="term" value="F:DNA binding"/>
    <property type="evidence" value="ECO:0007669"/>
    <property type="project" value="UniProtKB-KW"/>
</dbReference>
<dbReference type="SUPFAM" id="SSF46894">
    <property type="entry name" value="C-terminal effector domain of the bipartite response regulators"/>
    <property type="match status" value="1"/>
</dbReference>
<dbReference type="CDD" id="cd06170">
    <property type="entry name" value="LuxR_C_like"/>
    <property type="match status" value="1"/>
</dbReference>
<dbReference type="PRINTS" id="PR00038">
    <property type="entry name" value="HTHLUXR"/>
</dbReference>
<name>A0A1H7V357_9NOCA</name>
<dbReference type="PANTHER" id="PTHR43214:SF24">
    <property type="entry name" value="TRANSCRIPTIONAL REGULATORY PROTEIN NARL-RELATED"/>
    <property type="match status" value="1"/>
</dbReference>
<dbReference type="PROSITE" id="PS50110">
    <property type="entry name" value="RESPONSE_REGULATORY"/>
    <property type="match status" value="1"/>
</dbReference>
<dbReference type="SUPFAM" id="SSF52172">
    <property type="entry name" value="CheY-like"/>
    <property type="match status" value="1"/>
</dbReference>
<proteinExistence type="predicted"/>
<feature type="domain" description="HTH luxR-type" evidence="6">
    <location>
        <begin position="141"/>
        <end position="206"/>
    </location>
</feature>
<protein>
    <submittedName>
        <fullName evidence="8">DNA-binding response regulator, NarL/FixJ family, contains REC and HTH domains</fullName>
    </submittedName>
</protein>
<feature type="domain" description="Response regulatory" evidence="7">
    <location>
        <begin position="1"/>
        <end position="114"/>
    </location>
</feature>
<gene>
    <name evidence="8" type="ORF">SAMN05444583_12066</name>
</gene>
<dbReference type="AlphaFoldDB" id="A0A1H7V357"/>
<dbReference type="InterPro" id="IPR000792">
    <property type="entry name" value="Tscrpt_reg_LuxR_C"/>
</dbReference>
<dbReference type="PROSITE" id="PS50043">
    <property type="entry name" value="HTH_LUXR_2"/>
    <property type="match status" value="1"/>
</dbReference>
<evidence type="ECO:0000256" key="1">
    <source>
        <dbReference type="ARBA" id="ARBA00022553"/>
    </source>
</evidence>
<evidence type="ECO:0000313" key="8">
    <source>
        <dbReference type="EMBL" id="SEM03593.1"/>
    </source>
</evidence>
<dbReference type="InterPro" id="IPR011006">
    <property type="entry name" value="CheY-like_superfamily"/>
</dbReference>
<sequence>MVIDDEALVRTGFELILGQDPEIEVVATADDRTALDRIERHRPDVVLLDIRMPHIDGLTILRETLRRDEPPAVAILTTFDADEYVVEALQLGASGFLLKDTDPRQLATLVKTLAAGGVVLSPRVTRSVISGFAASSAVASAVTSVAKLTERERTVLAHASVGLSNREIAGLVQHSIGTVKDDMSAVLAKFGVATRVQAALIAQQAGLIDGESP</sequence>
<evidence type="ECO:0000259" key="6">
    <source>
        <dbReference type="PROSITE" id="PS50043"/>
    </source>
</evidence>